<proteinExistence type="predicted"/>
<dbReference type="KEGG" id="iag:Igag_0556"/>
<reference evidence="1 2" key="1">
    <citation type="journal article" date="2010" name="Stand. Genomic Sci.">
        <title>Complete genome sequence of Ignisphaera aggregans type strain (AQ1.S1).</title>
        <authorList>
            <person name="Goker M."/>
            <person name="Held B."/>
            <person name="Lapidus A."/>
            <person name="Nolan M."/>
            <person name="Spring S."/>
            <person name="Yasawong M."/>
            <person name="Lucas S."/>
            <person name="Glavina Del Rio T."/>
            <person name="Tice H."/>
            <person name="Cheng J.F."/>
            <person name="Goodwin L."/>
            <person name="Tapia R."/>
            <person name="Pitluck S."/>
            <person name="Liolios K."/>
            <person name="Ivanova N."/>
            <person name="Mavromatis K."/>
            <person name="Mikhailova N."/>
            <person name="Pati A."/>
            <person name="Chen A."/>
            <person name="Palaniappan K."/>
            <person name="Brambilla E."/>
            <person name="Land M."/>
            <person name="Hauser L."/>
            <person name="Chang Y.J."/>
            <person name="Jeffries C.D."/>
            <person name="Brettin T."/>
            <person name="Detter J.C."/>
            <person name="Han C."/>
            <person name="Rohde M."/>
            <person name="Sikorski J."/>
            <person name="Woyke T."/>
            <person name="Bristow J."/>
            <person name="Eisen J.A."/>
            <person name="Markowitz V."/>
            <person name="Hugenholtz P."/>
            <person name="Kyrpides N.C."/>
            <person name="Klenk H.P."/>
        </authorList>
    </citation>
    <scope>NUCLEOTIDE SEQUENCE [LARGE SCALE GENOMIC DNA]</scope>
    <source>
        <strain evidence="2">DSM 17230 / JCM 13409 / AQ1.S1</strain>
    </source>
</reference>
<dbReference type="HOGENOM" id="CLU_2784013_0_0_2"/>
<dbReference type="EMBL" id="CP002098">
    <property type="protein sequence ID" value="ADM27392.1"/>
    <property type="molecule type" value="Genomic_DNA"/>
</dbReference>
<name>E0SS42_IGNAA</name>
<evidence type="ECO:0000313" key="1">
    <source>
        <dbReference type="EMBL" id="ADM27392.1"/>
    </source>
</evidence>
<accession>E0SS42</accession>
<protein>
    <submittedName>
        <fullName evidence="1">Uncharacterized protein</fullName>
    </submittedName>
</protein>
<dbReference type="Proteomes" id="UP000001304">
    <property type="component" value="Chromosome"/>
</dbReference>
<organism evidence="1 2">
    <name type="scientific">Ignisphaera aggregans (strain DSM 17230 / JCM 13409 / AQ1.S1)</name>
    <dbReference type="NCBI Taxonomy" id="583356"/>
    <lineage>
        <taxon>Archaea</taxon>
        <taxon>Thermoproteota</taxon>
        <taxon>Thermoprotei</taxon>
        <taxon>Desulfurococcales</taxon>
        <taxon>Desulfurococcaceae</taxon>
        <taxon>Ignisphaera</taxon>
    </lineage>
</organism>
<dbReference type="AlphaFoldDB" id="E0SS42"/>
<dbReference type="BioCyc" id="IAGG583356:GHAH-558-MONOMER"/>
<sequence>MRVDRLREYLKPDPQGYYVITIDSEELAKIPRSLVESCIVEEISAKELVIKTRSRAIAKKLLILLKRI</sequence>
<keyword evidence="2" id="KW-1185">Reference proteome</keyword>
<evidence type="ECO:0000313" key="2">
    <source>
        <dbReference type="Proteomes" id="UP000001304"/>
    </source>
</evidence>
<gene>
    <name evidence="1" type="ordered locus">Igag_0556</name>
</gene>